<keyword evidence="4" id="KW-0479">Metal-binding</keyword>
<dbReference type="GO" id="GO:0000209">
    <property type="term" value="P:protein polyubiquitination"/>
    <property type="evidence" value="ECO:0007669"/>
    <property type="project" value="TreeGrafter"/>
</dbReference>
<evidence type="ECO:0000256" key="4">
    <source>
        <dbReference type="ARBA" id="ARBA00022723"/>
    </source>
</evidence>
<evidence type="ECO:0000256" key="12">
    <source>
        <dbReference type="ARBA" id="ARBA00079184"/>
    </source>
</evidence>
<comment type="caution">
    <text evidence="17">The sequence shown here is derived from an EMBL/GenBank/DDBJ whole genome shotgun (WGS) entry which is preliminary data.</text>
</comment>
<organism evidence="17 18">
    <name type="scientific">Mycteria americana</name>
    <name type="common">Wood stork</name>
    <dbReference type="NCBI Taxonomy" id="33587"/>
    <lineage>
        <taxon>Eukaryota</taxon>
        <taxon>Metazoa</taxon>
        <taxon>Chordata</taxon>
        <taxon>Craniata</taxon>
        <taxon>Vertebrata</taxon>
        <taxon>Euteleostomi</taxon>
        <taxon>Archelosauria</taxon>
        <taxon>Archosauria</taxon>
        <taxon>Dinosauria</taxon>
        <taxon>Saurischia</taxon>
        <taxon>Theropoda</taxon>
        <taxon>Coelurosauria</taxon>
        <taxon>Aves</taxon>
        <taxon>Neognathae</taxon>
        <taxon>Neoaves</taxon>
        <taxon>Aequornithes</taxon>
        <taxon>Ciconiiformes</taxon>
        <taxon>Ciconiidae</taxon>
        <taxon>Mycteria</taxon>
    </lineage>
</organism>
<dbReference type="EMBL" id="JAUNZN010000009">
    <property type="protein sequence ID" value="KAK4815443.1"/>
    <property type="molecule type" value="Genomic_DNA"/>
</dbReference>
<feature type="domain" description="RING-type" evidence="16">
    <location>
        <begin position="37"/>
        <end position="76"/>
    </location>
</feature>
<protein>
    <recommendedName>
        <fullName evidence="8">E3 ubiquitin-protein ligase Topors</fullName>
        <ecNumber evidence="2">2.3.2.27</ecNumber>
    </recommendedName>
    <alternativeName>
        <fullName evidence="9">RING-type E3 ubiquitin transferase Topors</fullName>
    </alternativeName>
    <alternativeName>
        <fullName evidence="11">SUMO1-protein E3 ligase Topors</fullName>
    </alternativeName>
    <alternativeName>
        <fullName evidence="10">Topoisomerase I-binding RING finger protein</fullName>
    </alternativeName>
    <alternativeName>
        <fullName evidence="12">Topoisomerase I-binding arginine/serine-rich protein</fullName>
    </alternativeName>
    <alternativeName>
        <fullName evidence="13">Tumor suppressor p53-binding protein 3</fullName>
    </alternativeName>
</protein>
<evidence type="ECO:0000256" key="15">
    <source>
        <dbReference type="SAM" id="MobiDB-lite"/>
    </source>
</evidence>
<keyword evidence="5 14" id="KW-0863">Zinc-finger</keyword>
<evidence type="ECO:0000313" key="18">
    <source>
        <dbReference type="Proteomes" id="UP001333110"/>
    </source>
</evidence>
<name>A0AAN7MT11_MYCAM</name>
<dbReference type="SMART" id="SM00184">
    <property type="entry name" value="RING"/>
    <property type="match status" value="1"/>
</dbReference>
<evidence type="ECO:0000256" key="2">
    <source>
        <dbReference type="ARBA" id="ARBA00012483"/>
    </source>
</evidence>
<evidence type="ECO:0000256" key="8">
    <source>
        <dbReference type="ARBA" id="ARBA00071236"/>
    </source>
</evidence>
<feature type="region of interest" description="Disordered" evidence="15">
    <location>
        <begin position="122"/>
        <end position="143"/>
    </location>
</feature>
<dbReference type="Proteomes" id="UP001333110">
    <property type="component" value="Unassembled WGS sequence"/>
</dbReference>
<evidence type="ECO:0000256" key="11">
    <source>
        <dbReference type="ARBA" id="ARBA00079040"/>
    </source>
</evidence>
<evidence type="ECO:0000256" key="9">
    <source>
        <dbReference type="ARBA" id="ARBA00076856"/>
    </source>
</evidence>
<dbReference type="SUPFAM" id="SSF57850">
    <property type="entry name" value="RING/U-box"/>
    <property type="match status" value="1"/>
</dbReference>
<dbReference type="FunFam" id="3.30.40.10:FF:000136">
    <property type="entry name" value="E3 ubiquitin-protein ligase Topors"/>
    <property type="match status" value="1"/>
</dbReference>
<dbReference type="Gene3D" id="3.30.40.10">
    <property type="entry name" value="Zinc/RING finger domain, C3HC4 (zinc finger)"/>
    <property type="match status" value="1"/>
</dbReference>
<dbReference type="GO" id="GO:0032391">
    <property type="term" value="C:photoreceptor connecting cilium"/>
    <property type="evidence" value="ECO:0007669"/>
    <property type="project" value="UniProtKB-ARBA"/>
</dbReference>
<dbReference type="Pfam" id="PF13639">
    <property type="entry name" value="zf-RING_2"/>
    <property type="match status" value="1"/>
</dbReference>
<evidence type="ECO:0000256" key="10">
    <source>
        <dbReference type="ARBA" id="ARBA00076940"/>
    </source>
</evidence>
<dbReference type="InterPro" id="IPR001841">
    <property type="entry name" value="Znf_RING"/>
</dbReference>
<dbReference type="PANTHER" id="PTHR46077">
    <property type="entry name" value="E3 UBIQUITIN-PROTEIN LIGASE TOPORS"/>
    <property type="match status" value="1"/>
</dbReference>
<evidence type="ECO:0000256" key="6">
    <source>
        <dbReference type="ARBA" id="ARBA00022786"/>
    </source>
</evidence>
<dbReference type="GO" id="GO:0061630">
    <property type="term" value="F:ubiquitin protein ligase activity"/>
    <property type="evidence" value="ECO:0007669"/>
    <property type="project" value="UniProtKB-EC"/>
</dbReference>
<dbReference type="AlphaFoldDB" id="A0AAN7MT11"/>
<keyword evidence="6" id="KW-0833">Ubl conjugation pathway</keyword>
<evidence type="ECO:0000256" key="1">
    <source>
        <dbReference type="ARBA" id="ARBA00000900"/>
    </source>
</evidence>
<evidence type="ECO:0000256" key="3">
    <source>
        <dbReference type="ARBA" id="ARBA00022679"/>
    </source>
</evidence>
<dbReference type="GO" id="GO:0008630">
    <property type="term" value="P:intrinsic apoptotic signaling pathway in response to DNA damage"/>
    <property type="evidence" value="ECO:0007669"/>
    <property type="project" value="UniProtKB-ARBA"/>
</dbReference>
<comment type="catalytic activity">
    <reaction evidence="1">
        <text>S-ubiquitinyl-[E2 ubiquitin-conjugating enzyme]-L-cysteine + [acceptor protein]-L-lysine = [E2 ubiquitin-conjugating enzyme]-L-cysteine + N(6)-ubiquitinyl-[acceptor protein]-L-lysine.</text>
        <dbReference type="EC" id="2.3.2.27"/>
    </reaction>
</comment>
<keyword evidence="3" id="KW-0808">Transferase</keyword>
<evidence type="ECO:0000256" key="7">
    <source>
        <dbReference type="ARBA" id="ARBA00022833"/>
    </source>
</evidence>
<evidence type="ECO:0000256" key="13">
    <source>
        <dbReference type="ARBA" id="ARBA00082108"/>
    </source>
</evidence>
<dbReference type="GO" id="GO:0008270">
    <property type="term" value="F:zinc ion binding"/>
    <property type="evidence" value="ECO:0007669"/>
    <property type="project" value="UniProtKB-KW"/>
</dbReference>
<dbReference type="GO" id="GO:0006513">
    <property type="term" value="P:protein monoubiquitination"/>
    <property type="evidence" value="ECO:0007669"/>
    <property type="project" value="TreeGrafter"/>
</dbReference>
<dbReference type="InterPro" id="IPR017907">
    <property type="entry name" value="Znf_RING_CS"/>
</dbReference>
<dbReference type="PROSITE" id="PS00518">
    <property type="entry name" value="ZF_RING_1"/>
    <property type="match status" value="1"/>
</dbReference>
<keyword evidence="7" id="KW-0862">Zinc</keyword>
<dbReference type="EC" id="2.3.2.27" evidence="2"/>
<evidence type="ECO:0000313" key="17">
    <source>
        <dbReference type="EMBL" id="KAK4815443.1"/>
    </source>
</evidence>
<evidence type="ECO:0000259" key="16">
    <source>
        <dbReference type="PROSITE" id="PS50089"/>
    </source>
</evidence>
<gene>
    <name evidence="17" type="ORF">QYF61_002832</name>
</gene>
<dbReference type="PANTHER" id="PTHR46077:SF3">
    <property type="entry name" value="TOPOISOMERASE I BINDING, ARGININE_SERINE-RICH LIKE"/>
    <property type="match status" value="1"/>
</dbReference>
<reference evidence="17 18" key="1">
    <citation type="journal article" date="2023" name="J. Hered.">
        <title>Chromosome-level genome of the wood stork (Mycteria americana) provides insight into avian chromosome evolution.</title>
        <authorList>
            <person name="Flamio R. Jr."/>
            <person name="Ramstad K.M."/>
        </authorList>
    </citation>
    <scope>NUCLEOTIDE SEQUENCE [LARGE SCALE GENOMIC DNA]</scope>
    <source>
        <strain evidence="17">JAX WOST 10</strain>
    </source>
</reference>
<sequence length="265" mass="28970">MASAAEEALQDSGSATTAGTSQLQQAGRREAAAGGVCTICLDNVDNAAYVDVCFHAFCFDCIPQWAASRAACPLCRRPFDHILHTVMADDDYQEYVVSSSACRQRSTAGQRVRSRSPQRHYYLRPRPTTNEPAAGRRGPAGTDRAAWGTQVQGPPMSLPSRLQGSAWPALSVDLFSALTCWHCKLRLLALWTLNKDPEAFQCVFQNQSTSHCRQCLLAGFQQCRKAKGENVLECAMTFFNVNAATELLSLTFSQPPSSKNQSKAL</sequence>
<dbReference type="PROSITE" id="PS50089">
    <property type="entry name" value="ZF_RING_2"/>
    <property type="match status" value="1"/>
</dbReference>
<keyword evidence="18" id="KW-1185">Reference proteome</keyword>
<evidence type="ECO:0000256" key="5">
    <source>
        <dbReference type="ARBA" id="ARBA00022771"/>
    </source>
</evidence>
<accession>A0AAN7MT11</accession>
<proteinExistence type="predicted"/>
<dbReference type="InterPro" id="IPR013083">
    <property type="entry name" value="Znf_RING/FYVE/PHD"/>
</dbReference>
<evidence type="ECO:0000256" key="14">
    <source>
        <dbReference type="PROSITE-ProRule" id="PRU00175"/>
    </source>
</evidence>